<keyword evidence="3" id="KW-1185">Reference proteome</keyword>
<feature type="compositionally biased region" description="Low complexity" evidence="1">
    <location>
        <begin position="151"/>
        <end position="163"/>
    </location>
</feature>
<feature type="compositionally biased region" description="Basic and acidic residues" evidence="1">
    <location>
        <begin position="252"/>
        <end position="269"/>
    </location>
</feature>
<sequence>MTRKDAPSRLSSATSSSTDSWKSTETIKPSTSLFRGASRRGAPMKVKTDGRNKVETDSQISPTSAGPRNPASPSSSTSPNVSPRDHRMSDFGNYRRDLAVLETSGNRLPQIQQQPPSALASPNPIAPWMATNGSNGTPSSANAFTTSFYNDSSDALSQASQLSPGFRPGTGFTGNTAASDSPADVDYGDERRPSVASVTTASSTGSKSSVSRSGVIHKKLQTFFGEDFPGRDGSDTSLPSQGRGVRSSSFKSYRERTHSNATDVTKRDASPAPSRPRTPVPSSDVVPFLYQDSQDINLYGEAPIRENLSGPDRDDTK</sequence>
<dbReference type="Proteomes" id="UP000469558">
    <property type="component" value="Unassembled WGS sequence"/>
</dbReference>
<feature type="compositionally biased region" description="Basic and acidic residues" evidence="1">
    <location>
        <begin position="83"/>
        <end position="99"/>
    </location>
</feature>
<feature type="compositionally biased region" description="Low complexity" evidence="1">
    <location>
        <begin position="8"/>
        <end position="26"/>
    </location>
</feature>
<feature type="compositionally biased region" description="Polar residues" evidence="1">
    <location>
        <begin position="57"/>
        <end position="66"/>
    </location>
</feature>
<feature type="compositionally biased region" description="Low complexity" evidence="1">
    <location>
        <begin position="67"/>
        <end position="82"/>
    </location>
</feature>
<protein>
    <submittedName>
        <fullName evidence="2">Adenylate cyclase</fullName>
    </submittedName>
</protein>
<feature type="compositionally biased region" description="Polar residues" evidence="1">
    <location>
        <begin position="235"/>
        <end position="251"/>
    </location>
</feature>
<feature type="compositionally biased region" description="Polar residues" evidence="1">
    <location>
        <begin position="103"/>
        <end position="116"/>
    </location>
</feature>
<evidence type="ECO:0000313" key="3">
    <source>
        <dbReference type="Proteomes" id="UP000469558"/>
    </source>
</evidence>
<proteinExistence type="predicted"/>
<comment type="caution">
    <text evidence="2">The sequence shown here is derived from an EMBL/GenBank/DDBJ whole genome shotgun (WGS) entry which is preliminary data.</text>
</comment>
<name>A0A8T9CJW3_9HELO</name>
<gene>
    <name evidence="2" type="primary">CYAA_0</name>
    <name evidence="2" type="ORF">LSUE1_G000181</name>
</gene>
<dbReference type="EMBL" id="QGMK01000006">
    <property type="protein sequence ID" value="TVY85486.1"/>
    <property type="molecule type" value="Genomic_DNA"/>
</dbReference>
<feature type="compositionally biased region" description="Low complexity" evidence="1">
    <location>
        <begin position="194"/>
        <end position="214"/>
    </location>
</feature>
<evidence type="ECO:0000256" key="1">
    <source>
        <dbReference type="SAM" id="MobiDB-lite"/>
    </source>
</evidence>
<feature type="region of interest" description="Disordered" evidence="1">
    <location>
        <begin position="1"/>
        <end position="317"/>
    </location>
</feature>
<dbReference type="OrthoDB" id="2021138at2759"/>
<organism evidence="2 3">
    <name type="scientific">Lachnellula suecica</name>
    <dbReference type="NCBI Taxonomy" id="602035"/>
    <lineage>
        <taxon>Eukaryota</taxon>
        <taxon>Fungi</taxon>
        <taxon>Dikarya</taxon>
        <taxon>Ascomycota</taxon>
        <taxon>Pezizomycotina</taxon>
        <taxon>Leotiomycetes</taxon>
        <taxon>Helotiales</taxon>
        <taxon>Lachnaceae</taxon>
        <taxon>Lachnellula</taxon>
    </lineage>
</organism>
<accession>A0A8T9CJW3</accession>
<reference evidence="2 3" key="1">
    <citation type="submission" date="2018-05" db="EMBL/GenBank/DDBJ databases">
        <title>Genome sequencing and assembly of the regulated plant pathogen Lachnellula willkommii and related sister species for the development of diagnostic species identification markers.</title>
        <authorList>
            <person name="Giroux E."/>
            <person name="Bilodeau G."/>
        </authorList>
    </citation>
    <scope>NUCLEOTIDE SEQUENCE [LARGE SCALE GENOMIC DNA]</scope>
    <source>
        <strain evidence="2 3">CBS 268.59</strain>
    </source>
</reference>
<evidence type="ECO:0000313" key="2">
    <source>
        <dbReference type="EMBL" id="TVY85486.1"/>
    </source>
</evidence>
<feature type="compositionally biased region" description="Polar residues" evidence="1">
    <location>
        <begin position="131"/>
        <end position="150"/>
    </location>
</feature>
<dbReference type="AlphaFoldDB" id="A0A8T9CJW3"/>
<feature type="compositionally biased region" description="Basic and acidic residues" evidence="1">
    <location>
        <begin position="46"/>
        <end position="56"/>
    </location>
</feature>